<dbReference type="InParanoid" id="D8LHX9"/>
<dbReference type="AlphaFoldDB" id="D8LHX9"/>
<protein>
    <submittedName>
        <fullName evidence="2">Uncharacterized protein</fullName>
    </submittedName>
</protein>
<sequence length="82" mass="9920">MNDRLFDFRDRLCFYSNLGYVEALNEWQYEIRKICVKAEGFVHHQQRRDPQPRHRHRRHHSSGDKHSSSSSKQPTLVEVRSK</sequence>
<dbReference type="EMBL" id="FN649738">
    <property type="protein sequence ID" value="CBN74410.1"/>
    <property type="molecule type" value="Genomic_DNA"/>
</dbReference>
<keyword evidence="3" id="KW-1185">Reference proteome</keyword>
<evidence type="ECO:0000256" key="1">
    <source>
        <dbReference type="SAM" id="MobiDB-lite"/>
    </source>
</evidence>
<accession>D8LHX9</accession>
<name>D8LHX9_ECTSI</name>
<organism evidence="2 3">
    <name type="scientific">Ectocarpus siliculosus</name>
    <name type="common">Brown alga</name>
    <name type="synonym">Conferva siliculosa</name>
    <dbReference type="NCBI Taxonomy" id="2880"/>
    <lineage>
        <taxon>Eukaryota</taxon>
        <taxon>Sar</taxon>
        <taxon>Stramenopiles</taxon>
        <taxon>Ochrophyta</taxon>
        <taxon>PX clade</taxon>
        <taxon>Phaeophyceae</taxon>
        <taxon>Ectocarpales</taxon>
        <taxon>Ectocarpaceae</taxon>
        <taxon>Ectocarpus</taxon>
    </lineage>
</organism>
<feature type="region of interest" description="Disordered" evidence="1">
    <location>
        <begin position="42"/>
        <end position="82"/>
    </location>
</feature>
<dbReference type="OrthoDB" id="10464997at2759"/>
<evidence type="ECO:0000313" key="2">
    <source>
        <dbReference type="EMBL" id="CBN74410.1"/>
    </source>
</evidence>
<dbReference type="EMBL" id="FN648376">
    <property type="protein sequence ID" value="CBN74410.1"/>
    <property type="molecule type" value="Genomic_DNA"/>
</dbReference>
<proteinExistence type="predicted"/>
<evidence type="ECO:0000313" key="3">
    <source>
        <dbReference type="Proteomes" id="UP000002630"/>
    </source>
</evidence>
<reference evidence="2 3" key="1">
    <citation type="journal article" date="2010" name="Nature">
        <title>The Ectocarpus genome and the independent evolution of multicellularity in brown algae.</title>
        <authorList>
            <person name="Cock J.M."/>
            <person name="Sterck L."/>
            <person name="Rouze P."/>
            <person name="Scornet D."/>
            <person name="Allen A.E."/>
            <person name="Amoutzias G."/>
            <person name="Anthouard V."/>
            <person name="Artiguenave F."/>
            <person name="Aury J.M."/>
            <person name="Badger J.H."/>
            <person name="Beszteri B."/>
            <person name="Billiau K."/>
            <person name="Bonnet E."/>
            <person name="Bothwell J.H."/>
            <person name="Bowler C."/>
            <person name="Boyen C."/>
            <person name="Brownlee C."/>
            <person name="Carrano C.J."/>
            <person name="Charrier B."/>
            <person name="Cho G.Y."/>
            <person name="Coelho S.M."/>
            <person name="Collen J."/>
            <person name="Corre E."/>
            <person name="Da Silva C."/>
            <person name="Delage L."/>
            <person name="Delaroque N."/>
            <person name="Dittami S.M."/>
            <person name="Doulbeau S."/>
            <person name="Elias M."/>
            <person name="Farnham G."/>
            <person name="Gachon C.M."/>
            <person name="Gschloessl B."/>
            <person name="Heesch S."/>
            <person name="Jabbari K."/>
            <person name="Jubin C."/>
            <person name="Kawai H."/>
            <person name="Kimura K."/>
            <person name="Kloareg B."/>
            <person name="Kupper F.C."/>
            <person name="Lang D."/>
            <person name="Le Bail A."/>
            <person name="Leblanc C."/>
            <person name="Lerouge P."/>
            <person name="Lohr M."/>
            <person name="Lopez P.J."/>
            <person name="Martens C."/>
            <person name="Maumus F."/>
            <person name="Michel G."/>
            <person name="Miranda-Saavedra D."/>
            <person name="Morales J."/>
            <person name="Moreau H."/>
            <person name="Motomura T."/>
            <person name="Nagasato C."/>
            <person name="Napoli C.A."/>
            <person name="Nelson D.R."/>
            <person name="Nyvall-Collen P."/>
            <person name="Peters A.F."/>
            <person name="Pommier C."/>
            <person name="Potin P."/>
            <person name="Poulain J."/>
            <person name="Quesneville H."/>
            <person name="Read B."/>
            <person name="Rensing S.A."/>
            <person name="Ritter A."/>
            <person name="Rousvoal S."/>
            <person name="Samanta M."/>
            <person name="Samson G."/>
            <person name="Schroeder D.C."/>
            <person name="Segurens B."/>
            <person name="Strittmatter M."/>
            <person name="Tonon T."/>
            <person name="Tregear J.W."/>
            <person name="Valentin K."/>
            <person name="von Dassow P."/>
            <person name="Yamagishi T."/>
            <person name="Van de Peer Y."/>
            <person name="Wincker P."/>
        </authorList>
    </citation>
    <scope>NUCLEOTIDE SEQUENCE [LARGE SCALE GENOMIC DNA]</scope>
    <source>
        <strain evidence="3">Ec32 / CCAP1310/4</strain>
    </source>
</reference>
<gene>
    <name evidence="2" type="ORF">Esi_0020_0125</name>
</gene>
<dbReference type="Proteomes" id="UP000002630">
    <property type="component" value="Linkage Group LG13"/>
</dbReference>